<organism evidence="5 6">
    <name type="scientific">Parafrankia soli</name>
    <dbReference type="NCBI Taxonomy" id="2599596"/>
    <lineage>
        <taxon>Bacteria</taxon>
        <taxon>Bacillati</taxon>
        <taxon>Actinomycetota</taxon>
        <taxon>Actinomycetes</taxon>
        <taxon>Frankiales</taxon>
        <taxon>Frankiaceae</taxon>
        <taxon>Parafrankia</taxon>
    </lineage>
</organism>
<feature type="domain" description="HTH hxlR-type" evidence="4">
    <location>
        <begin position="14"/>
        <end position="112"/>
    </location>
</feature>
<dbReference type="Proteomes" id="UP000179769">
    <property type="component" value="Unassembled WGS sequence"/>
</dbReference>
<name>A0A1S1Q8N3_9ACTN</name>
<sequence>MRALFADGFFPRDCPTRTVLDHVTSRWGILVLLTLAGRTLRWGELRRAIEGVSEKMLAQTLRTLEQDGLVHREALLVIPPHVEYSLTGLGDDLVTRLAPLVAWIARHADEIVTRATPSTP</sequence>
<dbReference type="PANTHER" id="PTHR33204:SF37">
    <property type="entry name" value="HTH-TYPE TRANSCRIPTIONAL REGULATOR YODB"/>
    <property type="match status" value="1"/>
</dbReference>
<dbReference type="InterPro" id="IPR036390">
    <property type="entry name" value="WH_DNA-bd_sf"/>
</dbReference>
<keyword evidence="2" id="KW-0238">DNA-binding</keyword>
<keyword evidence="3" id="KW-0804">Transcription</keyword>
<evidence type="ECO:0000256" key="1">
    <source>
        <dbReference type="ARBA" id="ARBA00023015"/>
    </source>
</evidence>
<dbReference type="Pfam" id="PF01638">
    <property type="entry name" value="HxlR"/>
    <property type="match status" value="1"/>
</dbReference>
<keyword evidence="1" id="KW-0805">Transcription regulation</keyword>
<dbReference type="EMBL" id="MAXA01000180">
    <property type="protein sequence ID" value="OHV30310.1"/>
    <property type="molecule type" value="Genomic_DNA"/>
</dbReference>
<evidence type="ECO:0000313" key="5">
    <source>
        <dbReference type="EMBL" id="OHV30310.1"/>
    </source>
</evidence>
<dbReference type="PROSITE" id="PS51118">
    <property type="entry name" value="HTH_HXLR"/>
    <property type="match status" value="1"/>
</dbReference>
<dbReference type="GO" id="GO:0003677">
    <property type="term" value="F:DNA binding"/>
    <property type="evidence" value="ECO:0007669"/>
    <property type="project" value="UniProtKB-KW"/>
</dbReference>
<proteinExistence type="predicted"/>
<dbReference type="Gene3D" id="1.10.10.10">
    <property type="entry name" value="Winged helix-like DNA-binding domain superfamily/Winged helix DNA-binding domain"/>
    <property type="match status" value="1"/>
</dbReference>
<comment type="caution">
    <text evidence="5">The sequence shown here is derived from an EMBL/GenBank/DDBJ whole genome shotgun (WGS) entry which is preliminary data.</text>
</comment>
<dbReference type="OrthoDB" id="3293788at2"/>
<dbReference type="InterPro" id="IPR002577">
    <property type="entry name" value="HTH_HxlR"/>
</dbReference>
<dbReference type="InterPro" id="IPR036388">
    <property type="entry name" value="WH-like_DNA-bd_sf"/>
</dbReference>
<evidence type="ECO:0000259" key="4">
    <source>
        <dbReference type="PROSITE" id="PS51118"/>
    </source>
</evidence>
<reference evidence="6" key="1">
    <citation type="submission" date="2016-07" db="EMBL/GenBank/DDBJ databases">
        <title>Frankia sp. NRRL B-16219 Genome sequencing.</title>
        <authorList>
            <person name="Ghodhbane-Gtari F."/>
            <person name="Swanson E."/>
            <person name="Gueddou A."/>
            <person name="Louati M."/>
            <person name="Nouioui I."/>
            <person name="Hezbri K."/>
            <person name="Abebe-Akele F."/>
            <person name="Simpson S."/>
            <person name="Morris K."/>
            <person name="Thomas K."/>
            <person name="Gtari M."/>
            <person name="Tisa L.S."/>
        </authorList>
    </citation>
    <scope>NUCLEOTIDE SEQUENCE [LARGE SCALE GENOMIC DNA]</scope>
    <source>
        <strain evidence="6">NRRL B-16219</strain>
    </source>
</reference>
<dbReference type="PANTHER" id="PTHR33204">
    <property type="entry name" value="TRANSCRIPTIONAL REGULATOR, MARR FAMILY"/>
    <property type="match status" value="1"/>
</dbReference>
<protein>
    <submittedName>
        <fullName evidence="5">Transcriptional regulator</fullName>
    </submittedName>
</protein>
<evidence type="ECO:0000256" key="2">
    <source>
        <dbReference type="ARBA" id="ARBA00023125"/>
    </source>
</evidence>
<dbReference type="SUPFAM" id="SSF46785">
    <property type="entry name" value="Winged helix' DNA-binding domain"/>
    <property type="match status" value="1"/>
</dbReference>
<accession>A0A1S1Q8N3</accession>
<gene>
    <name evidence="5" type="ORF">BBK14_16815</name>
</gene>
<dbReference type="AlphaFoldDB" id="A0A1S1Q8N3"/>
<keyword evidence="6" id="KW-1185">Reference proteome</keyword>
<evidence type="ECO:0000313" key="6">
    <source>
        <dbReference type="Proteomes" id="UP000179769"/>
    </source>
</evidence>
<evidence type="ECO:0000256" key="3">
    <source>
        <dbReference type="ARBA" id="ARBA00023163"/>
    </source>
</evidence>